<accession>A0A369JB20</accession>
<keyword evidence="2" id="KW-1133">Transmembrane helix</keyword>
<feature type="transmembrane region" description="Helical" evidence="2">
    <location>
        <begin position="20"/>
        <end position="37"/>
    </location>
</feature>
<evidence type="ECO:0000256" key="2">
    <source>
        <dbReference type="SAM" id="Phobius"/>
    </source>
</evidence>
<name>A0A369JB20_HYPMA</name>
<dbReference type="InParanoid" id="A0A369JB20"/>
<evidence type="ECO:0000256" key="1">
    <source>
        <dbReference type="SAM" id="MobiDB-lite"/>
    </source>
</evidence>
<sequence length="131" mass="15070">MLWITPFSTALATRKYISHFALYSFSLVYWCVNWYLARQLRLYAPWIQTNVRRIRVTPEIAARLRRGEEVSPERLQAGLRRADSGGGRHGPLQAAEPRTVLSQRKTNRSLQMMVTGLSLTGPKERAKGKKR</sequence>
<dbReference type="AlphaFoldDB" id="A0A369JB20"/>
<keyword evidence="4" id="KW-1185">Reference proteome</keyword>
<dbReference type="OrthoDB" id="3260758at2759"/>
<gene>
    <name evidence="3" type="ORF">Hypma_002700</name>
</gene>
<dbReference type="Proteomes" id="UP000076154">
    <property type="component" value="Unassembled WGS sequence"/>
</dbReference>
<feature type="region of interest" description="Disordered" evidence="1">
    <location>
        <begin position="79"/>
        <end position="98"/>
    </location>
</feature>
<comment type="caution">
    <text evidence="3">The sequence shown here is derived from an EMBL/GenBank/DDBJ whole genome shotgun (WGS) entry which is preliminary data.</text>
</comment>
<keyword evidence="2" id="KW-0812">Transmembrane</keyword>
<evidence type="ECO:0000313" key="4">
    <source>
        <dbReference type="Proteomes" id="UP000076154"/>
    </source>
</evidence>
<keyword evidence="2" id="KW-0472">Membrane</keyword>
<proteinExistence type="predicted"/>
<dbReference type="EMBL" id="LUEZ02000123">
    <property type="protein sequence ID" value="RDB16634.1"/>
    <property type="molecule type" value="Genomic_DNA"/>
</dbReference>
<reference evidence="3" key="1">
    <citation type="submission" date="2018-04" db="EMBL/GenBank/DDBJ databases">
        <title>Whole genome sequencing of Hypsizygus marmoreus.</title>
        <authorList>
            <person name="Choi I.-G."/>
            <person name="Min B."/>
            <person name="Kim J.-G."/>
            <person name="Kim S."/>
            <person name="Oh Y.-L."/>
            <person name="Kong W.-S."/>
            <person name="Park H."/>
            <person name="Jeong J."/>
            <person name="Song E.-S."/>
        </authorList>
    </citation>
    <scope>NUCLEOTIDE SEQUENCE [LARGE SCALE GENOMIC DNA]</scope>
    <source>
        <strain evidence="3">51987-8</strain>
    </source>
</reference>
<evidence type="ECO:0000313" key="3">
    <source>
        <dbReference type="EMBL" id="RDB16634.1"/>
    </source>
</evidence>
<protein>
    <submittedName>
        <fullName evidence="3">Uncharacterized protein</fullName>
    </submittedName>
</protein>
<organism evidence="3 4">
    <name type="scientific">Hypsizygus marmoreus</name>
    <name type="common">White beech mushroom</name>
    <name type="synonym">Agaricus marmoreus</name>
    <dbReference type="NCBI Taxonomy" id="39966"/>
    <lineage>
        <taxon>Eukaryota</taxon>
        <taxon>Fungi</taxon>
        <taxon>Dikarya</taxon>
        <taxon>Basidiomycota</taxon>
        <taxon>Agaricomycotina</taxon>
        <taxon>Agaricomycetes</taxon>
        <taxon>Agaricomycetidae</taxon>
        <taxon>Agaricales</taxon>
        <taxon>Tricholomatineae</taxon>
        <taxon>Lyophyllaceae</taxon>
        <taxon>Hypsizygus</taxon>
    </lineage>
</organism>